<dbReference type="InterPro" id="IPR000709">
    <property type="entry name" value="Leu_Ile_Val-bd"/>
</dbReference>
<evidence type="ECO:0000313" key="6">
    <source>
        <dbReference type="EMBL" id="KYZ74868.1"/>
    </source>
</evidence>
<dbReference type="CDD" id="cd06349">
    <property type="entry name" value="PBP1_ABC_HAAT-like"/>
    <property type="match status" value="1"/>
</dbReference>
<dbReference type="AlphaFoldDB" id="A0A154BMX4"/>
<reference evidence="6 7" key="1">
    <citation type="submission" date="2016-02" db="EMBL/GenBank/DDBJ databases">
        <title>Anaerosporomusa subterraneum gen. nov., sp. nov., a spore-forming obligate anaerobe isolated from saprolite.</title>
        <authorList>
            <person name="Choi J.K."/>
            <person name="Shah M."/>
            <person name="Yee N."/>
        </authorList>
    </citation>
    <scope>NUCLEOTIDE SEQUENCE [LARGE SCALE GENOMIC DNA]</scope>
    <source>
        <strain evidence="6 7">RU4</strain>
    </source>
</reference>
<keyword evidence="2" id="KW-0813">Transport</keyword>
<keyword evidence="3" id="KW-0732">Signal</keyword>
<comment type="similarity">
    <text evidence="1">Belongs to the leucine-binding protein family.</text>
</comment>
<evidence type="ECO:0000256" key="2">
    <source>
        <dbReference type="ARBA" id="ARBA00022448"/>
    </source>
</evidence>
<evidence type="ECO:0000259" key="5">
    <source>
        <dbReference type="Pfam" id="PF13458"/>
    </source>
</evidence>
<evidence type="ECO:0000256" key="3">
    <source>
        <dbReference type="ARBA" id="ARBA00022729"/>
    </source>
</evidence>
<dbReference type="PANTHER" id="PTHR30483">
    <property type="entry name" value="LEUCINE-SPECIFIC-BINDING PROTEIN"/>
    <property type="match status" value="1"/>
</dbReference>
<sequence>MPNTKLKLSFVVSILALLLIFVTGCSKQETKAEKKGEEDFYIGVSAPFTGDNAEYGAQWKRGFEIALEEINSKGGIKGKQLKLIFEDSQSDPKQAVNIAQKFTKDNRILATLGDFTTPATWAASPVYQSAGLVQLAVTPSHVELTKPGDYIFQLNATDYDRSRWLVEVAVNRFHPKKVALLYLNNDYGKGGRDNIKDLFAKKNVEIVASETYLGTDKDFKAQITNIKAANPDLIALVSYYTDAAAIAKQTRDLGINVPFVALPSVHNPSLLSLGGSSVEGLTTLALFNLEKPSPVLKNFIEKHKAKFGGKDVDSFTVLAYDAVKLLANAIEQSDGSRKSIRDALAKTKDFPGASQEKITYSDKRQLENVVLYPIIVKDGKFVPVPALTN</sequence>
<dbReference type="PRINTS" id="PR00337">
    <property type="entry name" value="LEUILEVALBP"/>
</dbReference>
<comment type="caution">
    <text evidence="6">The sequence shown here is derived from an EMBL/GenBank/DDBJ whole genome shotgun (WGS) entry which is preliminary data.</text>
</comment>
<dbReference type="InterPro" id="IPR028081">
    <property type="entry name" value="Leu-bd"/>
</dbReference>
<dbReference type="Pfam" id="PF13458">
    <property type="entry name" value="Peripla_BP_6"/>
    <property type="match status" value="1"/>
</dbReference>
<dbReference type="STRING" id="1794912.AXX12_14900"/>
<protein>
    <recommendedName>
        <fullName evidence="5">Leucine-binding protein domain-containing protein</fullName>
    </recommendedName>
</protein>
<keyword evidence="7" id="KW-1185">Reference proteome</keyword>
<evidence type="ECO:0000256" key="1">
    <source>
        <dbReference type="ARBA" id="ARBA00010062"/>
    </source>
</evidence>
<dbReference type="SUPFAM" id="SSF53822">
    <property type="entry name" value="Periplasmic binding protein-like I"/>
    <property type="match status" value="1"/>
</dbReference>
<dbReference type="EMBL" id="LSGP01000026">
    <property type="protein sequence ID" value="KYZ74868.1"/>
    <property type="molecule type" value="Genomic_DNA"/>
</dbReference>
<dbReference type="RefSeq" id="WP_197470776.1">
    <property type="nucleotide sequence ID" value="NZ_LSGP01000026.1"/>
</dbReference>
<dbReference type="GO" id="GO:0006865">
    <property type="term" value="P:amino acid transport"/>
    <property type="evidence" value="ECO:0007669"/>
    <property type="project" value="UniProtKB-KW"/>
</dbReference>
<evidence type="ECO:0000256" key="4">
    <source>
        <dbReference type="ARBA" id="ARBA00022970"/>
    </source>
</evidence>
<evidence type="ECO:0000313" key="7">
    <source>
        <dbReference type="Proteomes" id="UP000076268"/>
    </source>
</evidence>
<dbReference type="PROSITE" id="PS51257">
    <property type="entry name" value="PROKAR_LIPOPROTEIN"/>
    <property type="match status" value="1"/>
</dbReference>
<name>A0A154BMX4_ANASB</name>
<dbReference type="Proteomes" id="UP000076268">
    <property type="component" value="Unassembled WGS sequence"/>
</dbReference>
<gene>
    <name evidence="6" type="ORF">AXX12_14900</name>
</gene>
<dbReference type="InterPro" id="IPR028082">
    <property type="entry name" value="Peripla_BP_I"/>
</dbReference>
<dbReference type="Gene3D" id="3.40.50.2300">
    <property type="match status" value="2"/>
</dbReference>
<dbReference type="InterPro" id="IPR051010">
    <property type="entry name" value="BCAA_transport"/>
</dbReference>
<proteinExistence type="inferred from homology"/>
<dbReference type="PANTHER" id="PTHR30483:SF6">
    <property type="entry name" value="PERIPLASMIC BINDING PROTEIN OF ABC TRANSPORTER FOR NATURAL AMINO ACIDS"/>
    <property type="match status" value="1"/>
</dbReference>
<organism evidence="6 7">
    <name type="scientific">Anaerosporomusa subterranea</name>
    <dbReference type="NCBI Taxonomy" id="1794912"/>
    <lineage>
        <taxon>Bacteria</taxon>
        <taxon>Bacillati</taxon>
        <taxon>Bacillota</taxon>
        <taxon>Negativicutes</taxon>
        <taxon>Acetonemataceae</taxon>
        <taxon>Anaerosporomusa</taxon>
    </lineage>
</organism>
<keyword evidence="4" id="KW-0029">Amino-acid transport</keyword>
<feature type="domain" description="Leucine-binding protein" evidence="5">
    <location>
        <begin position="41"/>
        <end position="367"/>
    </location>
</feature>
<accession>A0A154BMX4</accession>